<reference evidence="4" key="1">
    <citation type="journal article" date="2006" name="PLoS Biol.">
        <title>Macronuclear genome sequence of the ciliate Tetrahymena thermophila, a model eukaryote.</title>
        <authorList>
            <person name="Eisen J.A."/>
            <person name="Coyne R.S."/>
            <person name="Wu M."/>
            <person name="Wu D."/>
            <person name="Thiagarajan M."/>
            <person name="Wortman J.R."/>
            <person name="Badger J.H."/>
            <person name="Ren Q."/>
            <person name="Amedeo P."/>
            <person name="Jones K.M."/>
            <person name="Tallon L.J."/>
            <person name="Delcher A.L."/>
            <person name="Salzberg S.L."/>
            <person name="Silva J.C."/>
            <person name="Haas B.J."/>
            <person name="Majoros W.H."/>
            <person name="Farzad M."/>
            <person name="Carlton J.M."/>
            <person name="Smith R.K. Jr."/>
            <person name="Garg J."/>
            <person name="Pearlman R.E."/>
            <person name="Karrer K.M."/>
            <person name="Sun L."/>
            <person name="Manning G."/>
            <person name="Elde N.C."/>
            <person name="Turkewitz A.P."/>
            <person name="Asai D.J."/>
            <person name="Wilkes D.E."/>
            <person name="Wang Y."/>
            <person name="Cai H."/>
            <person name="Collins K."/>
            <person name="Stewart B.A."/>
            <person name="Lee S.R."/>
            <person name="Wilamowska K."/>
            <person name="Weinberg Z."/>
            <person name="Ruzzo W.L."/>
            <person name="Wloga D."/>
            <person name="Gaertig J."/>
            <person name="Frankel J."/>
            <person name="Tsao C.-C."/>
            <person name="Gorovsky M.A."/>
            <person name="Keeling P.J."/>
            <person name="Waller R.F."/>
            <person name="Patron N.J."/>
            <person name="Cherry J.M."/>
            <person name="Stover N.A."/>
            <person name="Krieger C.J."/>
            <person name="del Toro C."/>
            <person name="Ryder H.F."/>
            <person name="Williamson S.C."/>
            <person name="Barbeau R.A."/>
            <person name="Hamilton E.P."/>
            <person name="Orias E."/>
        </authorList>
    </citation>
    <scope>NUCLEOTIDE SEQUENCE [LARGE SCALE GENOMIC DNA]</scope>
    <source>
        <strain evidence="4">SB210</strain>
    </source>
</reference>
<dbReference type="InterPro" id="IPR035992">
    <property type="entry name" value="Ricin_B-like_lectins"/>
</dbReference>
<evidence type="ECO:0000259" key="2">
    <source>
        <dbReference type="PROSITE" id="PS51412"/>
    </source>
</evidence>
<evidence type="ECO:0000313" key="3">
    <source>
        <dbReference type="EMBL" id="EAR82900.1"/>
    </source>
</evidence>
<dbReference type="FunCoup" id="Q22CA7">
    <property type="interactions" value="11"/>
</dbReference>
<dbReference type="OrthoDB" id="1366754at2759"/>
<dbReference type="SMART" id="SM00457">
    <property type="entry name" value="MACPF"/>
    <property type="match status" value="1"/>
</dbReference>
<dbReference type="KEGG" id="tet:TTHERM_01068030"/>
<dbReference type="EMBL" id="GG662550">
    <property type="protein sequence ID" value="EAR82900.1"/>
    <property type="molecule type" value="Genomic_DNA"/>
</dbReference>
<dbReference type="STRING" id="312017.Q22CA7"/>
<dbReference type="InParanoid" id="Q22CA7"/>
<dbReference type="RefSeq" id="XP_001030563.1">
    <property type="nucleotide sequence ID" value="XM_001030563.1"/>
</dbReference>
<dbReference type="GeneID" id="7827216"/>
<dbReference type="Gene3D" id="2.80.10.50">
    <property type="match status" value="1"/>
</dbReference>
<feature type="signal peptide" evidence="1">
    <location>
        <begin position="1"/>
        <end position="21"/>
    </location>
</feature>
<protein>
    <submittedName>
        <fullName evidence="3">MAC/perforin domain protein</fullName>
    </submittedName>
</protein>
<feature type="domain" description="MACPF" evidence="2">
    <location>
        <begin position="31"/>
        <end position="357"/>
    </location>
</feature>
<name>Q22CA7_TETTS</name>
<evidence type="ECO:0000256" key="1">
    <source>
        <dbReference type="SAM" id="SignalP"/>
    </source>
</evidence>
<proteinExistence type="predicted"/>
<feature type="chain" id="PRO_5004201293" evidence="1">
    <location>
        <begin position="22"/>
        <end position="520"/>
    </location>
</feature>
<dbReference type="eggNOG" id="ENOG502S7UT">
    <property type="taxonomic scope" value="Eukaryota"/>
</dbReference>
<gene>
    <name evidence="3" type="ORF">TTHERM_01068030</name>
</gene>
<keyword evidence="4" id="KW-1185">Reference proteome</keyword>
<dbReference type="InterPro" id="IPR020864">
    <property type="entry name" value="MACPF"/>
</dbReference>
<keyword evidence="1" id="KW-0732">Signal</keyword>
<dbReference type="SUPFAM" id="SSF50370">
    <property type="entry name" value="Ricin B-like lectins"/>
    <property type="match status" value="1"/>
</dbReference>
<sequence length="520" mass="57825">MNIFKTKFTICLLLVLQIICAQQSDQTISWKQSISPGQIKYIPNVSYLGQGYNIFQGNPLSTSGIDPGFRNVPAVDLLYQDNLWDAASPDRAYFIPDGVRVNIEKSCLITFSSKQVSTLTDYQNSLSAKVSGKGSVFSASFSASADFKQMKDTLSQKDTQCIQSHATCTAFDLSFYNDINSLPLLSLQLVDKIQQLYSYSNYTNEKEYYYDFFDSWGTHVATSVRLGSLFGYQFKMSSSSVQQQSSLGFDASVGASLYGVKGKVSTSYAQQQLNSFQQSLKSWSSYSLGATPNANLDAAQWATQTLDTPMPIKTELTPIYTFISQYQNNADIPLNSTTMAYVVNAMQNYIGQYCYDRLQFSTALNSCSGYVNQSSDPYVGQSKIMNTKSGKFVSFDQNTLKVFQLTNNSTTSNQQMYTVTRPTNNQNIYQIQTSNYNYCLGVSVAQDGQPLVLKNCALDSLTLFEIDEIGQGFQYLKLMGSNYYMTVQSTASISDTSDNALIVLSQNQNACRGCTFFQVD</sequence>
<dbReference type="HOGENOM" id="CLU_526299_0_0_1"/>
<evidence type="ECO:0000313" key="4">
    <source>
        <dbReference type="Proteomes" id="UP000009168"/>
    </source>
</evidence>
<dbReference type="AlphaFoldDB" id="Q22CA7"/>
<organism evidence="3 4">
    <name type="scientific">Tetrahymena thermophila (strain SB210)</name>
    <dbReference type="NCBI Taxonomy" id="312017"/>
    <lineage>
        <taxon>Eukaryota</taxon>
        <taxon>Sar</taxon>
        <taxon>Alveolata</taxon>
        <taxon>Ciliophora</taxon>
        <taxon>Intramacronucleata</taxon>
        <taxon>Oligohymenophorea</taxon>
        <taxon>Hymenostomatida</taxon>
        <taxon>Tetrahymenina</taxon>
        <taxon>Tetrahymenidae</taxon>
        <taxon>Tetrahymena</taxon>
    </lineage>
</organism>
<dbReference type="Proteomes" id="UP000009168">
    <property type="component" value="Unassembled WGS sequence"/>
</dbReference>
<dbReference type="CDD" id="cd00161">
    <property type="entry name" value="beta-trefoil_Ricin-like"/>
    <property type="match status" value="1"/>
</dbReference>
<dbReference type="Pfam" id="PF01823">
    <property type="entry name" value="MACPF"/>
    <property type="match status" value="1"/>
</dbReference>
<accession>Q22CA7</accession>
<dbReference type="PROSITE" id="PS51412">
    <property type="entry name" value="MACPF_2"/>
    <property type="match status" value="1"/>
</dbReference>